<feature type="compositionally biased region" description="Polar residues" evidence="1">
    <location>
        <begin position="24"/>
        <end position="38"/>
    </location>
</feature>
<evidence type="ECO:0000313" key="3">
    <source>
        <dbReference type="Proteomes" id="UP000436088"/>
    </source>
</evidence>
<evidence type="ECO:0000313" key="2">
    <source>
        <dbReference type="EMBL" id="KAE8655149.1"/>
    </source>
</evidence>
<feature type="region of interest" description="Disordered" evidence="1">
    <location>
        <begin position="110"/>
        <end position="152"/>
    </location>
</feature>
<evidence type="ECO:0000256" key="1">
    <source>
        <dbReference type="SAM" id="MobiDB-lite"/>
    </source>
</evidence>
<feature type="compositionally biased region" description="Polar residues" evidence="1">
    <location>
        <begin position="114"/>
        <end position="152"/>
    </location>
</feature>
<protein>
    <submittedName>
        <fullName evidence="2">Uncharacterized protein</fullName>
    </submittedName>
</protein>
<name>A0A6A2X9U7_HIBSY</name>
<keyword evidence="3" id="KW-1185">Reference proteome</keyword>
<proteinExistence type="predicted"/>
<organism evidence="2 3">
    <name type="scientific">Hibiscus syriacus</name>
    <name type="common">Rose of Sharon</name>
    <dbReference type="NCBI Taxonomy" id="106335"/>
    <lineage>
        <taxon>Eukaryota</taxon>
        <taxon>Viridiplantae</taxon>
        <taxon>Streptophyta</taxon>
        <taxon>Embryophyta</taxon>
        <taxon>Tracheophyta</taxon>
        <taxon>Spermatophyta</taxon>
        <taxon>Magnoliopsida</taxon>
        <taxon>eudicotyledons</taxon>
        <taxon>Gunneridae</taxon>
        <taxon>Pentapetalae</taxon>
        <taxon>rosids</taxon>
        <taxon>malvids</taxon>
        <taxon>Malvales</taxon>
        <taxon>Malvaceae</taxon>
        <taxon>Malvoideae</taxon>
        <taxon>Hibiscus</taxon>
    </lineage>
</organism>
<sequence length="215" mass="23096">MSVQGHWSHVHASPLQPAVPSLSLQQQAEGVLPSQFSQGRPLDKSVASNTFPESQTSTPSDSNPKFPVNPKLGSVEQSSSTIAAAALAHGSSLTKTEDIGNTGVQNVGGIESGCQKSNSGVKTPSSPQKNITSQNYNHQRGNGRVSQKNGSGVWSHRRMGFQERNQSISGDKKTNKLLGLKLKEVELVEHFLSPGRDLGIYLAYWVNDVTWHALA</sequence>
<gene>
    <name evidence="2" type="ORF">F3Y22_tig00117034pilonHSYRG00918</name>
</gene>
<dbReference type="Proteomes" id="UP000436088">
    <property type="component" value="Unassembled WGS sequence"/>
</dbReference>
<feature type="compositionally biased region" description="Polar residues" evidence="1">
    <location>
        <begin position="46"/>
        <end position="63"/>
    </location>
</feature>
<reference evidence="2" key="1">
    <citation type="submission" date="2019-09" db="EMBL/GenBank/DDBJ databases">
        <title>Draft genome information of white flower Hibiscus syriacus.</title>
        <authorList>
            <person name="Kim Y.-M."/>
        </authorList>
    </citation>
    <scope>NUCLEOTIDE SEQUENCE [LARGE SCALE GENOMIC DNA]</scope>
    <source>
        <strain evidence="2">YM2019G1</strain>
    </source>
</reference>
<accession>A0A6A2X9U7</accession>
<dbReference type="AlphaFoldDB" id="A0A6A2X9U7"/>
<comment type="caution">
    <text evidence="2">The sequence shown here is derived from an EMBL/GenBank/DDBJ whole genome shotgun (WGS) entry which is preliminary data.</text>
</comment>
<feature type="region of interest" description="Disordered" evidence="1">
    <location>
        <begin position="24"/>
        <end position="74"/>
    </location>
</feature>
<dbReference type="EMBL" id="VEPZ02001782">
    <property type="protein sequence ID" value="KAE8655149.1"/>
    <property type="molecule type" value="Genomic_DNA"/>
</dbReference>